<feature type="transmembrane region" description="Helical" evidence="2">
    <location>
        <begin position="454"/>
        <end position="476"/>
    </location>
</feature>
<feature type="transmembrane region" description="Helical" evidence="2">
    <location>
        <begin position="46"/>
        <end position="64"/>
    </location>
</feature>
<evidence type="ECO:0000256" key="2">
    <source>
        <dbReference type="SAM" id="Phobius"/>
    </source>
</evidence>
<dbReference type="SUPFAM" id="SSF82866">
    <property type="entry name" value="Multidrug efflux transporter AcrB transmembrane domain"/>
    <property type="match status" value="2"/>
</dbReference>
<keyword evidence="4" id="KW-1185">Reference proteome</keyword>
<dbReference type="GeneID" id="107217156"/>
<feature type="transmembrane region" description="Helical" evidence="2">
    <location>
        <begin position="352"/>
        <end position="373"/>
    </location>
</feature>
<dbReference type="Pfam" id="PF12349">
    <property type="entry name" value="Sterol-sensing"/>
    <property type="match status" value="1"/>
</dbReference>
<keyword evidence="2" id="KW-1133">Transmembrane helix</keyword>
<comment type="similarity">
    <text evidence="1">Belongs to the patched family.</text>
</comment>
<feature type="domain" description="SSD" evidence="3">
    <location>
        <begin position="351"/>
        <end position="513"/>
    </location>
</feature>
<feature type="transmembrane region" description="Helical" evidence="2">
    <location>
        <begin position="797"/>
        <end position="817"/>
    </location>
</feature>
<dbReference type="Proteomes" id="UP000829291">
    <property type="component" value="Chromosome 5"/>
</dbReference>
<keyword evidence="2" id="KW-0472">Membrane</keyword>
<dbReference type="PANTHER" id="PTHR10796:SF130">
    <property type="entry name" value="PATCHED DOMAIN-CONTAINING PROTEIN 3-LIKE PROTEIN"/>
    <property type="match status" value="1"/>
</dbReference>
<feature type="transmembrane region" description="Helical" evidence="2">
    <location>
        <begin position="385"/>
        <end position="408"/>
    </location>
</feature>
<dbReference type="InterPro" id="IPR000731">
    <property type="entry name" value="SSD"/>
</dbReference>
<proteinExistence type="inferred from homology"/>
<keyword evidence="2" id="KW-0812">Transmembrane</keyword>
<dbReference type="InterPro" id="IPR053958">
    <property type="entry name" value="HMGCR/SNAP/NPC1-like_SSD"/>
</dbReference>
<dbReference type="RefSeq" id="XP_015510027.1">
    <property type="nucleotide sequence ID" value="XM_015654541.2"/>
</dbReference>
<dbReference type="OrthoDB" id="6510177at2759"/>
<reference evidence="5" key="1">
    <citation type="submission" date="2025-08" db="UniProtKB">
        <authorList>
            <consortium name="RefSeq"/>
        </authorList>
    </citation>
    <scope>IDENTIFICATION</scope>
    <source>
        <tissue evidence="5">Thorax and Abdomen</tissue>
    </source>
</reference>
<sequence length="978" mass="109384">MENNSGNKAKSSVRTLLRRVPVQISRTSERVFYELGLRIAQRPARWLAGSTVVVLFCLAGLLCFRQEKNPLKLWVPPDSDFLRDTEWIMENFGQGLRVQTLIMTGENVLEPRALMKLNEVTSRILKSHATTGGNTSWTDVCLKIPVIPKFVRTLRQINSPDNVGDYFFDDEQDESENEDEDSFGILSWIPTSVYCNTYNSFEKSCYLKSILDVWNFDDATMSNLTTDEIVRSIKTVKTSPSLGHKMNYGELLGGIIRDDTGRIIGATAVKTQWFLNVNFSAVDMDKIGNDVGTADWATEDVLEWEKVFLESAKDETDKLRLEERIIEGGLALWYEAGRSFGDISSSAMFQDIAKLIGGIMLMSFYVQVILSRFNWVEWRFCLTSAGLMCVGGAFIIAVGICSLAGVPYGPVHTSLPFMLMGLGVDDIFVMMAAWDQLHSNEQNHVRPVTERIALMLSHAGSSIFITSLTDVVAFVIGASTILPSLQSFCIYAAVGVFVTFLLQITFFVAFFTLDTKRIEAKRNGILPCIVHSVYQPRTKNEDRISWRVTGFLYSRGILTRWGKPAVLVITAGIAAFGIYGSTRLEQHFDPEWFLPEGTYLAEYLDQFKQHYPEQGHEGFIFMGELDYVSNFPKILQLCETLKSLDILQNIDQWPVKFARFAKNQLYVEDLSKVDESSFRNYLSQFLFSKSGGKYQTNFRFAGNLSCGEPAPKILISSMEFIFAKFHDPKEWLGAMDGLKEICSGSGIDGFVTVWSKVFATWVTDKAISQEVTRNLILALICVMGMTAVLVAELQTCFWIFLCVLLTLVDVCGLMYYWGLTIDIVSCIGLELAVGLSVDYAAHVAHSFLNSAVPDVGGSRVPRTISAVKHIGAAVVYGAGSTLLALSLLATSEAYVFRSFFKIFFLVVTIGLWHGLMFLPVVFSVIGPRALRCDSGDDTSKQTVPKPWKTVQNEIDLNKDDVRGEAETELMSPVENNKE</sequence>
<feature type="transmembrane region" description="Helical" evidence="2">
    <location>
        <begin position="488"/>
        <end position="513"/>
    </location>
</feature>
<feature type="transmembrane region" description="Helical" evidence="2">
    <location>
        <begin position="415"/>
        <end position="434"/>
    </location>
</feature>
<dbReference type="KEGG" id="nlo:107217156"/>
<dbReference type="PROSITE" id="PS50156">
    <property type="entry name" value="SSD"/>
    <property type="match status" value="1"/>
</dbReference>
<feature type="transmembrane region" description="Helical" evidence="2">
    <location>
        <begin position="902"/>
        <end position="925"/>
    </location>
</feature>
<dbReference type="PANTHER" id="PTHR10796">
    <property type="entry name" value="PATCHED-RELATED"/>
    <property type="match status" value="1"/>
</dbReference>
<dbReference type="GO" id="GO:0016020">
    <property type="term" value="C:membrane"/>
    <property type="evidence" value="ECO:0007669"/>
    <property type="project" value="TreeGrafter"/>
</dbReference>
<gene>
    <name evidence="5" type="primary">LOC107217156</name>
</gene>
<evidence type="ECO:0000313" key="4">
    <source>
        <dbReference type="Proteomes" id="UP000829291"/>
    </source>
</evidence>
<feature type="transmembrane region" description="Helical" evidence="2">
    <location>
        <begin position="775"/>
        <end position="791"/>
    </location>
</feature>
<evidence type="ECO:0000313" key="5">
    <source>
        <dbReference type="RefSeq" id="XP_015510027.1"/>
    </source>
</evidence>
<dbReference type="InterPro" id="IPR051697">
    <property type="entry name" value="Patched_domain-protein"/>
</dbReference>
<evidence type="ECO:0000256" key="1">
    <source>
        <dbReference type="ARBA" id="ARBA00005585"/>
    </source>
</evidence>
<feature type="transmembrane region" description="Helical" evidence="2">
    <location>
        <begin position="869"/>
        <end position="890"/>
    </location>
</feature>
<organism evidence="5">
    <name type="scientific">Neodiprion lecontei</name>
    <name type="common">Redheaded pine sawfly</name>
    <dbReference type="NCBI Taxonomy" id="441921"/>
    <lineage>
        <taxon>Eukaryota</taxon>
        <taxon>Metazoa</taxon>
        <taxon>Ecdysozoa</taxon>
        <taxon>Arthropoda</taxon>
        <taxon>Hexapoda</taxon>
        <taxon>Insecta</taxon>
        <taxon>Pterygota</taxon>
        <taxon>Neoptera</taxon>
        <taxon>Endopterygota</taxon>
        <taxon>Hymenoptera</taxon>
        <taxon>Tenthredinoidea</taxon>
        <taxon>Diprionidae</taxon>
        <taxon>Diprioninae</taxon>
        <taxon>Neodiprion</taxon>
    </lineage>
</organism>
<dbReference type="AlphaFoldDB" id="A0A6J0B765"/>
<dbReference type="Gene3D" id="1.20.1640.10">
    <property type="entry name" value="Multidrug efflux transporter AcrB transmembrane domain"/>
    <property type="match status" value="2"/>
</dbReference>
<name>A0A6J0B765_NEOLC</name>
<evidence type="ECO:0000259" key="3">
    <source>
        <dbReference type="PROSITE" id="PS50156"/>
    </source>
</evidence>
<protein>
    <submittedName>
        <fullName evidence="5">NPC1-like intracellular cholesterol transporter 1</fullName>
    </submittedName>
</protein>
<dbReference type="InParanoid" id="A0A6J0B765"/>
<accession>A0A6J0B765</accession>